<name>A0AAU8TJB6_9BURK</name>
<evidence type="ECO:0008006" key="4">
    <source>
        <dbReference type="Google" id="ProtNLM"/>
    </source>
</evidence>
<feature type="signal peptide" evidence="1">
    <location>
        <begin position="1"/>
        <end position="20"/>
    </location>
</feature>
<protein>
    <recommendedName>
        <fullName evidence="4">DUF3757 domain-containing protein</fullName>
    </recommendedName>
</protein>
<dbReference type="Proteomes" id="UP000032614">
    <property type="component" value="Chromosome 1"/>
</dbReference>
<accession>A0AAU8TJB6</accession>
<dbReference type="GeneID" id="66514605"/>
<reference evidence="2 3" key="1">
    <citation type="journal article" date="2015" name="Genome Announc.">
        <title>Complete genome sequences for 59 burkholderia isolates, both pathogenic and near neighbor.</title>
        <authorList>
            <person name="Johnson S.L."/>
            <person name="Bishop-Lilly K.A."/>
            <person name="Ladner J.T."/>
            <person name="Daligault H.E."/>
            <person name="Davenport K.W."/>
            <person name="Jaissle J."/>
            <person name="Frey K.G."/>
            <person name="Koroleva G.I."/>
            <person name="Bruce D.C."/>
            <person name="Coyne S.R."/>
            <person name="Broomall S.M."/>
            <person name="Li P.E."/>
            <person name="Teshima H."/>
            <person name="Gibbons H.S."/>
            <person name="Palacios G.F."/>
            <person name="Rosenzweig C.N."/>
            <person name="Redden C.L."/>
            <person name="Xu Y."/>
            <person name="Minogue T.D."/>
            <person name="Chain P.S."/>
        </authorList>
    </citation>
    <scope>NUCLEOTIDE SEQUENCE [LARGE SCALE GENOMIC DNA]</scope>
    <source>
        <strain evidence="2 3">ATCC BAA-463</strain>
    </source>
</reference>
<evidence type="ECO:0000313" key="2">
    <source>
        <dbReference type="EMBL" id="AJZ60830.1"/>
    </source>
</evidence>
<dbReference type="RefSeq" id="WP_046566303.1">
    <property type="nucleotide sequence ID" value="NZ_CP010026.1"/>
</dbReference>
<evidence type="ECO:0000256" key="1">
    <source>
        <dbReference type="SAM" id="SignalP"/>
    </source>
</evidence>
<dbReference type="EMBL" id="CP010026">
    <property type="protein sequence ID" value="AJZ60830.1"/>
    <property type="molecule type" value="Genomic_DNA"/>
</dbReference>
<evidence type="ECO:0000313" key="3">
    <source>
        <dbReference type="Proteomes" id="UP000032614"/>
    </source>
</evidence>
<gene>
    <name evidence="2" type="ORF">OI25_584</name>
</gene>
<dbReference type="AlphaFoldDB" id="A0AAU8TJB6"/>
<keyword evidence="1" id="KW-0732">Signal</keyword>
<proteinExistence type="predicted"/>
<organism evidence="2 3">
    <name type="scientific">Paraburkholderia fungorum</name>
    <dbReference type="NCBI Taxonomy" id="134537"/>
    <lineage>
        <taxon>Bacteria</taxon>
        <taxon>Pseudomonadati</taxon>
        <taxon>Pseudomonadota</taxon>
        <taxon>Betaproteobacteria</taxon>
        <taxon>Burkholderiales</taxon>
        <taxon>Burkholderiaceae</taxon>
        <taxon>Paraburkholderia</taxon>
    </lineage>
</organism>
<feature type="chain" id="PRO_5043616788" description="DUF3757 domain-containing protein" evidence="1">
    <location>
        <begin position="21"/>
        <end position="154"/>
    </location>
</feature>
<dbReference type="KEGG" id="bfn:OI25_584"/>
<sequence length="154" mass="17192">MDLKPLVFCLLICVTVATSAQSRIVCEPQDKDGKTVAYIWPEPYLSKGNLCFDIKVDDGKACVANGGNTSWLTKAVIVDIDGESQGRDDTWFRVIHATITSERIAYKMEWTRDGKTWGVMQNVSIDRLSGQAVSWWLTAHGGDSYQCHAEGRKF</sequence>